<protein>
    <submittedName>
        <fullName evidence="2">Uncharacterized protein</fullName>
    </submittedName>
</protein>
<feature type="compositionally biased region" description="Polar residues" evidence="1">
    <location>
        <begin position="11"/>
        <end position="27"/>
    </location>
</feature>
<dbReference type="EMBL" id="VSWC01000119">
    <property type="protein sequence ID" value="KAA1082724.1"/>
    <property type="molecule type" value="Genomic_DNA"/>
</dbReference>
<accession>A0A5B0N2N5</accession>
<evidence type="ECO:0000313" key="2">
    <source>
        <dbReference type="EMBL" id="KAA1082724.1"/>
    </source>
</evidence>
<organism evidence="2 4">
    <name type="scientific">Puccinia graminis f. sp. tritici</name>
    <dbReference type="NCBI Taxonomy" id="56615"/>
    <lineage>
        <taxon>Eukaryota</taxon>
        <taxon>Fungi</taxon>
        <taxon>Dikarya</taxon>
        <taxon>Basidiomycota</taxon>
        <taxon>Pucciniomycotina</taxon>
        <taxon>Pucciniomycetes</taxon>
        <taxon>Pucciniales</taxon>
        <taxon>Pucciniaceae</taxon>
        <taxon>Puccinia</taxon>
    </lineage>
</organism>
<name>A0A5B0N2N5_PUCGR</name>
<dbReference type="Proteomes" id="UP000324748">
    <property type="component" value="Unassembled WGS sequence"/>
</dbReference>
<dbReference type="AlphaFoldDB" id="A0A5B0N2N5"/>
<evidence type="ECO:0000313" key="5">
    <source>
        <dbReference type="Proteomes" id="UP000325313"/>
    </source>
</evidence>
<proteinExistence type="predicted"/>
<evidence type="ECO:0000313" key="3">
    <source>
        <dbReference type="EMBL" id="KAA1088073.1"/>
    </source>
</evidence>
<evidence type="ECO:0000313" key="4">
    <source>
        <dbReference type="Proteomes" id="UP000324748"/>
    </source>
</evidence>
<comment type="caution">
    <text evidence="2">The sequence shown here is derived from an EMBL/GenBank/DDBJ whole genome shotgun (WGS) entry which is preliminary data.</text>
</comment>
<feature type="region of interest" description="Disordered" evidence="1">
    <location>
        <begin position="1"/>
        <end position="36"/>
    </location>
</feature>
<dbReference type="EMBL" id="VDEP01000408">
    <property type="protein sequence ID" value="KAA1088073.1"/>
    <property type="molecule type" value="Genomic_DNA"/>
</dbReference>
<gene>
    <name evidence="2" type="ORF">PGT21_011927</name>
    <name evidence="3" type="ORF">PGTUg99_026975</name>
</gene>
<reference evidence="4 5" key="1">
    <citation type="submission" date="2019-05" db="EMBL/GenBank/DDBJ databases">
        <title>Emergence of the Ug99 lineage of the wheat stem rust pathogen through somatic hybridization.</title>
        <authorList>
            <person name="Li F."/>
            <person name="Upadhyaya N.M."/>
            <person name="Sperschneider J."/>
            <person name="Matny O."/>
            <person name="Nguyen-Phuc H."/>
            <person name="Mago R."/>
            <person name="Raley C."/>
            <person name="Miller M.E."/>
            <person name="Silverstein K.A.T."/>
            <person name="Henningsen E."/>
            <person name="Hirsch C.D."/>
            <person name="Visser B."/>
            <person name="Pretorius Z.A."/>
            <person name="Steffenson B.J."/>
            <person name="Schwessinger B."/>
            <person name="Dodds P.N."/>
            <person name="Figueroa M."/>
        </authorList>
    </citation>
    <scope>NUCLEOTIDE SEQUENCE [LARGE SCALE GENOMIC DNA]</scope>
    <source>
        <strain evidence="2">21-0</strain>
        <strain evidence="3 5">Ug99</strain>
    </source>
</reference>
<keyword evidence="4" id="KW-1185">Reference proteome</keyword>
<dbReference type="Proteomes" id="UP000325313">
    <property type="component" value="Unassembled WGS sequence"/>
</dbReference>
<sequence length="51" mass="5300">MDNKEVAASPAVTSNSKPEKSSTSLPSDSELPSRAADVRPAFASYLGFDLG</sequence>
<evidence type="ECO:0000256" key="1">
    <source>
        <dbReference type="SAM" id="MobiDB-lite"/>
    </source>
</evidence>